<dbReference type="EMBL" id="BDIP01003405">
    <property type="protein sequence ID" value="GCA63407.1"/>
    <property type="molecule type" value="Genomic_DNA"/>
</dbReference>
<dbReference type="AlphaFoldDB" id="A0A391NPC2"/>
<proteinExistence type="predicted"/>
<protein>
    <submittedName>
        <fullName evidence="2">Uncharacterized protein</fullName>
    </submittedName>
</protein>
<organism evidence="2 3">
    <name type="scientific">Kipferlia bialata</name>
    <dbReference type="NCBI Taxonomy" id="797122"/>
    <lineage>
        <taxon>Eukaryota</taxon>
        <taxon>Metamonada</taxon>
        <taxon>Carpediemonas-like organisms</taxon>
        <taxon>Kipferlia</taxon>
    </lineage>
</organism>
<accession>A0A391NPC2</accession>
<dbReference type="Proteomes" id="UP000265618">
    <property type="component" value="Unassembled WGS sequence"/>
</dbReference>
<evidence type="ECO:0000313" key="3">
    <source>
        <dbReference type="Proteomes" id="UP000265618"/>
    </source>
</evidence>
<gene>
    <name evidence="2" type="ORF">KIPB_009751</name>
</gene>
<name>A0A391NPC2_9EUKA</name>
<feature type="region of interest" description="Disordered" evidence="1">
    <location>
        <begin position="79"/>
        <end position="98"/>
    </location>
</feature>
<evidence type="ECO:0000313" key="2">
    <source>
        <dbReference type="EMBL" id="GCA63407.1"/>
    </source>
</evidence>
<reference evidence="2 3" key="1">
    <citation type="journal article" date="2018" name="PLoS ONE">
        <title>The draft genome of Kipferlia bialata reveals reductive genome evolution in fornicate parasites.</title>
        <authorList>
            <person name="Tanifuji G."/>
            <person name="Takabayashi S."/>
            <person name="Kume K."/>
            <person name="Takagi M."/>
            <person name="Nakayama T."/>
            <person name="Kamikawa R."/>
            <person name="Inagaki Y."/>
            <person name="Hashimoto T."/>
        </authorList>
    </citation>
    <scope>NUCLEOTIDE SEQUENCE [LARGE SCALE GENOMIC DNA]</scope>
    <source>
        <strain evidence="2">NY0173</strain>
    </source>
</reference>
<comment type="caution">
    <text evidence="2">The sequence shown here is derived from an EMBL/GenBank/DDBJ whole genome shotgun (WGS) entry which is preliminary data.</text>
</comment>
<keyword evidence="3" id="KW-1185">Reference proteome</keyword>
<sequence length="98" mass="11653">MRAIEFGSQTEIVWERERERENQDVCPTPFCVRDFERCILFTVGSNTERSGVCEREGVCAIRICITVGRTSRLSRLLRREREREREREEEETLSWGEP</sequence>
<evidence type="ECO:0000256" key="1">
    <source>
        <dbReference type="SAM" id="MobiDB-lite"/>
    </source>
</evidence>